<gene>
    <name evidence="8" type="ORF">AXG93_4831s1400</name>
    <name evidence="7" type="ORF">Mp_3g24090</name>
</gene>
<name>A0A176W8N4_MARPO</name>
<dbReference type="SMART" id="SM00360">
    <property type="entry name" value="RRM"/>
    <property type="match status" value="2"/>
</dbReference>
<dbReference type="InterPro" id="IPR034361">
    <property type="entry name" value="PHIP1_RRM1"/>
</dbReference>
<dbReference type="InterPro" id="IPR001878">
    <property type="entry name" value="Znf_CCHC"/>
</dbReference>
<sequence>MVLSHKRLKRKRDEEAAAAALANPDAAGFAKEAQLKKAQSAAQKKKGKRPKQEKPAEPVKPVALNVGGSDGGDGAREIERPVADFVGILGDGDGGVEVEKPIGGENAAKNRKKKEKKKRRKEGVDAATEGDEDRLSSGKMNGALDHSEAEAEPTSVNVERGAHGENGSAEPQLPEAENGGPKGMTVRERKGKKKKDRWGAAVEQEEGDQEMPTAPIGNDEEEHKSQTSGRETDELSPGEEYDTKKVYVGGMPYYVSEEDIVEYFAECGKMKELDCVLFPDTGKFRGLAFITFETEEGANKCLEWDGADMGGRFLKITRAKAPKVKKSAELGEVKKHEGCLSVYIGNLSWDITEDAIKNFLKKHFKPSNIEAIRLAFDKETGEFKGFGHIDFGDDDSLEAAVRLNQSPLLGRPVKIAYSVPKRNTPSNNFNNGEDTSAKSRTGCHNCGEEGHKAFLCPSKAGRGGGGRGGRGGGRGRR</sequence>
<reference evidence="8 9" key="1">
    <citation type="submission" date="2016-03" db="EMBL/GenBank/DDBJ databases">
        <title>Mechanisms controlling the formation of the plant cell surface in tip-growing cells are functionally conserved among land plants.</title>
        <authorList>
            <person name="Honkanen S."/>
            <person name="Jones V.A."/>
            <person name="Morieri G."/>
            <person name="Champion C."/>
            <person name="Hetherington A.J."/>
            <person name="Kelly S."/>
            <person name="Saint-Marcoux D."/>
            <person name="Proust H."/>
            <person name="Prescott H."/>
            <person name="Dolan L."/>
        </authorList>
    </citation>
    <scope>NUCLEOTIDE SEQUENCE [LARGE SCALE GENOMIC DNA]</scope>
    <source>
        <strain evidence="9">cv. Tak-1 and cv. Tak-2</strain>
        <tissue evidence="8">Whole gametophyte</tissue>
    </source>
</reference>
<dbReference type="EMBL" id="AP019868">
    <property type="protein sequence ID" value="BBN06809.1"/>
    <property type="molecule type" value="Genomic_DNA"/>
</dbReference>
<dbReference type="AlphaFoldDB" id="A0A176W8N4"/>
<dbReference type="PANTHER" id="PTHR23236">
    <property type="entry name" value="EUKARYOTIC TRANSLATION INITIATION FACTOR 4B/4H"/>
    <property type="match status" value="1"/>
</dbReference>
<reference evidence="7" key="2">
    <citation type="journal article" date="2019" name="Curr. Biol.">
        <title>Chromatin organization in early land plants reveals an ancestral association between H3K27me3, transposons, and constitutive heterochromatin.</title>
        <authorList>
            <person name="Montgomery S.A."/>
            <person name="Tanizawa Y."/>
            <person name="Galik B."/>
            <person name="Wang N."/>
            <person name="Ito T."/>
            <person name="Mochizuki T."/>
            <person name="Akimcheva S."/>
            <person name="Bowman J."/>
            <person name="Cognat V."/>
            <person name="Drouard L."/>
            <person name="Ekker H."/>
            <person name="Houng S."/>
            <person name="Kohchi T."/>
            <person name="Lin S."/>
            <person name="Liu L.D."/>
            <person name="Nakamura Y."/>
            <person name="Valeeva L.R."/>
            <person name="Shakirov E.V."/>
            <person name="Shippen D.E."/>
            <person name="Wei W."/>
            <person name="Yagura M."/>
            <person name="Yamaoka S."/>
            <person name="Yamato K.T."/>
            <person name="Liu C."/>
            <person name="Berger F."/>
        </authorList>
    </citation>
    <scope>NUCLEOTIDE SEQUENCE [LARGE SCALE GENOMIC DNA]</scope>
    <source>
        <strain evidence="7">Tak-1</strain>
    </source>
</reference>
<feature type="compositionally biased region" description="Gly residues" evidence="4">
    <location>
        <begin position="461"/>
        <end position="477"/>
    </location>
</feature>
<accession>A0A176W8N4</accession>
<reference evidence="10" key="3">
    <citation type="journal article" date="2020" name="Curr. Biol.">
        <title>Chromatin organization in early land plants reveals an ancestral association between H3K27me3, transposons, and constitutive heterochromatin.</title>
        <authorList>
            <person name="Montgomery S.A."/>
            <person name="Tanizawa Y."/>
            <person name="Galik B."/>
            <person name="Wang N."/>
            <person name="Ito T."/>
            <person name="Mochizuki T."/>
            <person name="Akimcheva S."/>
            <person name="Bowman J.L."/>
            <person name="Cognat V."/>
            <person name="Marechal-Drouard L."/>
            <person name="Ekker H."/>
            <person name="Hong S.F."/>
            <person name="Kohchi T."/>
            <person name="Lin S.S."/>
            <person name="Liu L.D."/>
            <person name="Nakamura Y."/>
            <person name="Valeeva L.R."/>
            <person name="Shakirov E.V."/>
            <person name="Shippen D.E."/>
            <person name="Wei W.L."/>
            <person name="Yagura M."/>
            <person name="Yamaoka S."/>
            <person name="Yamato K.T."/>
            <person name="Liu C."/>
            <person name="Berger F."/>
        </authorList>
    </citation>
    <scope>NUCLEOTIDE SEQUENCE [LARGE SCALE GENOMIC DNA]</scope>
    <source>
        <strain evidence="10">Tak-1</strain>
    </source>
</reference>
<dbReference type="InterPro" id="IPR000504">
    <property type="entry name" value="RRM_dom"/>
</dbReference>
<feature type="domain" description="RRM" evidence="5">
    <location>
        <begin position="340"/>
        <end position="420"/>
    </location>
</feature>
<dbReference type="PROSITE" id="PS50102">
    <property type="entry name" value="RRM"/>
    <property type="match status" value="2"/>
</dbReference>
<evidence type="ECO:0000259" key="5">
    <source>
        <dbReference type="PROSITE" id="PS50102"/>
    </source>
</evidence>
<evidence type="ECO:0000259" key="6">
    <source>
        <dbReference type="PROSITE" id="PS50158"/>
    </source>
</evidence>
<evidence type="ECO:0000313" key="8">
    <source>
        <dbReference type="EMBL" id="OAE29379.1"/>
    </source>
</evidence>
<proteinExistence type="predicted"/>
<feature type="region of interest" description="Disordered" evidence="4">
    <location>
        <begin position="31"/>
        <end position="77"/>
    </location>
</feature>
<evidence type="ECO:0000313" key="10">
    <source>
        <dbReference type="Proteomes" id="UP001162541"/>
    </source>
</evidence>
<evidence type="ECO:0000256" key="3">
    <source>
        <dbReference type="PROSITE-ProRule" id="PRU00176"/>
    </source>
</evidence>
<dbReference type="Proteomes" id="UP001162541">
    <property type="component" value="Chromosome 3"/>
</dbReference>
<dbReference type="Gene3D" id="3.30.70.330">
    <property type="match status" value="2"/>
</dbReference>
<feature type="compositionally biased region" description="Low complexity" evidence="4">
    <location>
        <begin position="31"/>
        <end position="42"/>
    </location>
</feature>
<dbReference type="Proteomes" id="UP000077202">
    <property type="component" value="Unassembled WGS sequence"/>
</dbReference>
<evidence type="ECO:0000256" key="1">
    <source>
        <dbReference type="ARBA" id="ARBA00022884"/>
    </source>
</evidence>
<protein>
    <submittedName>
        <fullName evidence="8">Uncharacterized protein</fullName>
    </submittedName>
</protein>
<feature type="domain" description="CCHC-type" evidence="6">
    <location>
        <begin position="443"/>
        <end position="458"/>
    </location>
</feature>
<dbReference type="SUPFAM" id="SSF54928">
    <property type="entry name" value="RNA-binding domain, RBD"/>
    <property type="match status" value="2"/>
</dbReference>
<dbReference type="EMBL" id="LVLJ01001470">
    <property type="protein sequence ID" value="OAE29379.1"/>
    <property type="molecule type" value="Genomic_DNA"/>
</dbReference>
<feature type="compositionally biased region" description="Basic residues" evidence="4">
    <location>
        <begin position="109"/>
        <end position="121"/>
    </location>
</feature>
<dbReference type="GO" id="GO:0008270">
    <property type="term" value="F:zinc ion binding"/>
    <property type="evidence" value="ECO:0007669"/>
    <property type="project" value="UniProtKB-KW"/>
</dbReference>
<dbReference type="PANTHER" id="PTHR23236:SF108">
    <property type="entry name" value="OS03G0123200 PROTEIN"/>
    <property type="match status" value="1"/>
</dbReference>
<feature type="region of interest" description="Disordered" evidence="4">
    <location>
        <begin position="90"/>
        <end position="242"/>
    </location>
</feature>
<dbReference type="InterPro" id="IPR012677">
    <property type="entry name" value="Nucleotide-bd_a/b_plait_sf"/>
</dbReference>
<feature type="region of interest" description="Disordered" evidence="4">
    <location>
        <begin position="454"/>
        <end position="477"/>
    </location>
</feature>
<keyword evidence="1 3" id="KW-0694">RNA-binding</keyword>
<feature type="domain" description="RRM" evidence="5">
    <location>
        <begin position="244"/>
        <end position="321"/>
    </location>
</feature>
<evidence type="ECO:0000313" key="9">
    <source>
        <dbReference type="Proteomes" id="UP000077202"/>
    </source>
</evidence>
<evidence type="ECO:0000256" key="4">
    <source>
        <dbReference type="SAM" id="MobiDB-lite"/>
    </source>
</evidence>
<evidence type="ECO:0000313" key="7">
    <source>
        <dbReference type="EMBL" id="BBN06809.1"/>
    </source>
</evidence>
<dbReference type="PROSITE" id="PS50158">
    <property type="entry name" value="ZF_CCHC"/>
    <property type="match status" value="1"/>
</dbReference>
<keyword evidence="9" id="KW-1185">Reference proteome</keyword>
<dbReference type="GO" id="GO:0003723">
    <property type="term" value="F:RNA binding"/>
    <property type="evidence" value="ECO:0007669"/>
    <property type="project" value="UniProtKB-UniRule"/>
</dbReference>
<dbReference type="InterPro" id="IPR035979">
    <property type="entry name" value="RBD_domain_sf"/>
</dbReference>
<dbReference type="SMART" id="SM00343">
    <property type="entry name" value="ZnF_C2HC"/>
    <property type="match status" value="1"/>
</dbReference>
<evidence type="ECO:0000256" key="2">
    <source>
        <dbReference type="PROSITE-ProRule" id="PRU00047"/>
    </source>
</evidence>
<dbReference type="InterPro" id="IPR036875">
    <property type="entry name" value="Znf_CCHC_sf"/>
</dbReference>
<dbReference type="SUPFAM" id="SSF57756">
    <property type="entry name" value="Retrovirus zinc finger-like domains"/>
    <property type="match status" value="1"/>
</dbReference>
<organism evidence="8 9">
    <name type="scientific">Marchantia polymorpha subsp. ruderalis</name>
    <dbReference type="NCBI Taxonomy" id="1480154"/>
    <lineage>
        <taxon>Eukaryota</taxon>
        <taxon>Viridiplantae</taxon>
        <taxon>Streptophyta</taxon>
        <taxon>Embryophyta</taxon>
        <taxon>Marchantiophyta</taxon>
        <taxon>Marchantiopsida</taxon>
        <taxon>Marchantiidae</taxon>
        <taxon>Marchantiales</taxon>
        <taxon>Marchantiaceae</taxon>
        <taxon>Marchantia</taxon>
    </lineage>
</organism>
<keyword evidence="2" id="KW-0862">Zinc</keyword>
<feature type="compositionally biased region" description="Basic and acidic residues" evidence="4">
    <location>
        <begin position="221"/>
        <end position="233"/>
    </location>
</feature>
<keyword evidence="2" id="KW-0479">Metal-binding</keyword>
<dbReference type="CDD" id="cd12271">
    <property type="entry name" value="RRM1_PHIP1"/>
    <property type="match status" value="1"/>
</dbReference>
<keyword evidence="2" id="KW-0863">Zinc-finger</keyword>
<dbReference type="Pfam" id="PF00076">
    <property type="entry name" value="RRM_1"/>
    <property type="match status" value="2"/>
</dbReference>